<comment type="similarity">
    <text evidence="1">Belongs to the peptidase S10 family.</text>
</comment>
<dbReference type="EMBL" id="JADBGQ010000005">
    <property type="protein sequence ID" value="KAG5398902.1"/>
    <property type="molecule type" value="Genomic_DNA"/>
</dbReference>
<dbReference type="InterPro" id="IPR001563">
    <property type="entry name" value="Peptidase_S10"/>
</dbReference>
<keyword evidence="4" id="KW-1185">Reference proteome</keyword>
<dbReference type="PANTHER" id="PTHR11802:SF505">
    <property type="entry name" value="SERINE CARBOXYPEPTIDASE-LIKE 7"/>
    <property type="match status" value="1"/>
</dbReference>
<dbReference type="PRINTS" id="PR00724">
    <property type="entry name" value="CRBOXYPTASEC"/>
</dbReference>
<dbReference type="PANTHER" id="PTHR11802">
    <property type="entry name" value="SERINE PROTEASE FAMILY S10 SERINE CARBOXYPEPTIDASE"/>
    <property type="match status" value="1"/>
</dbReference>
<evidence type="ECO:0000256" key="2">
    <source>
        <dbReference type="SAM" id="Phobius"/>
    </source>
</evidence>
<keyword evidence="2" id="KW-1133">Transmembrane helix</keyword>
<gene>
    <name evidence="3" type="primary">A05p048940.1_BraROA</name>
    <name evidence="3" type="ORF">IGI04_020716</name>
</gene>
<keyword evidence="2" id="KW-0812">Transmembrane</keyword>
<feature type="transmembrane region" description="Helical" evidence="2">
    <location>
        <begin position="551"/>
        <end position="569"/>
    </location>
</feature>
<dbReference type="Proteomes" id="UP000823674">
    <property type="component" value="Chromosome A05"/>
</dbReference>
<name>A0ABQ7MJJ6_BRACM</name>
<organism evidence="3 4">
    <name type="scientific">Brassica rapa subsp. trilocularis</name>
    <dbReference type="NCBI Taxonomy" id="1813537"/>
    <lineage>
        <taxon>Eukaryota</taxon>
        <taxon>Viridiplantae</taxon>
        <taxon>Streptophyta</taxon>
        <taxon>Embryophyta</taxon>
        <taxon>Tracheophyta</taxon>
        <taxon>Spermatophyta</taxon>
        <taxon>Magnoliopsida</taxon>
        <taxon>eudicotyledons</taxon>
        <taxon>Gunneridae</taxon>
        <taxon>Pentapetalae</taxon>
        <taxon>rosids</taxon>
        <taxon>malvids</taxon>
        <taxon>Brassicales</taxon>
        <taxon>Brassicaceae</taxon>
        <taxon>Brassiceae</taxon>
        <taxon>Brassica</taxon>
    </lineage>
</organism>
<proteinExistence type="inferred from homology"/>
<comment type="caution">
    <text evidence="3">The sequence shown here is derived from an EMBL/GenBank/DDBJ whole genome shotgun (WGS) entry which is preliminary data.</text>
</comment>
<dbReference type="InterPro" id="IPR029058">
    <property type="entry name" value="AB_hydrolase_fold"/>
</dbReference>
<protein>
    <recommendedName>
        <fullName evidence="5">Serine carboxypeptidase-like 7</fullName>
    </recommendedName>
</protein>
<evidence type="ECO:0000256" key="1">
    <source>
        <dbReference type="ARBA" id="ARBA00009431"/>
    </source>
</evidence>
<dbReference type="Gene3D" id="3.40.50.1820">
    <property type="entry name" value="alpha/beta hydrolase"/>
    <property type="match status" value="2"/>
</dbReference>
<accession>A0ABQ7MJJ6</accession>
<evidence type="ECO:0000313" key="3">
    <source>
        <dbReference type="EMBL" id="KAG5398902.1"/>
    </source>
</evidence>
<dbReference type="SUPFAM" id="SSF53474">
    <property type="entry name" value="alpha/beta-Hydrolases"/>
    <property type="match status" value="2"/>
</dbReference>
<dbReference type="Pfam" id="PF00450">
    <property type="entry name" value="Peptidase_S10"/>
    <property type="match status" value="2"/>
</dbReference>
<sequence length="570" mass="65249">METERTVRRRQSKLRTPMANDYIFSIQKLLLFFLIISCRNAVGSASIIKYIGVGEEEQVQLFYYFIKSEGNPEEDPILLWLSGGPGCSSISGLLYENWPMTMKLEVYNGTVPSLVSTTYSWTKTLWFIKTPMANDYVFSIQKLLLFFLIISYRNAVGSASIIKYLPGFEGPLPFELETGYIGVGEEEQVQLFYYFIKSEGNPEEDPILLWLSGGPGCSSISGLLYENGPMTVKLEVYNGTVPSLVSTTYSWTKISSIIYLDQPVGTGFSYSKTQKLASKPSDLGEAKRIHEFLHKWLNKHQEFLSNPFYVGGDSYAGMVVPALVQEISKGNYVCCKPPINLQGYVLGNPSTEVAFDYNHRIPYAHGMALISDELYESMERICKGEYENVDPSNTECLKLVEEYHKCVDRINFALILTPFCEESEDTLPDCYTYRYVLTAYWTNDESVRKALQIHKKSKEKWVRCNWGMPYTHDIKSSVPYHMNNSINGYRSLIYNGDHDMFVPFLGTQAWIRSLNYSIIDDWRPWMIADQIAGYTRTYANKMTFATIKASLFFVSTQTFWFAVFLLMFLS</sequence>
<reference evidence="3 4" key="1">
    <citation type="submission" date="2021-03" db="EMBL/GenBank/DDBJ databases">
        <authorList>
            <person name="King G.J."/>
            <person name="Bancroft I."/>
            <person name="Baten A."/>
            <person name="Bloomfield J."/>
            <person name="Borpatragohain P."/>
            <person name="He Z."/>
            <person name="Irish N."/>
            <person name="Irwin J."/>
            <person name="Liu K."/>
            <person name="Mauleon R.P."/>
            <person name="Moore J."/>
            <person name="Morris R."/>
            <person name="Ostergaard L."/>
            <person name="Wang B."/>
            <person name="Wells R."/>
        </authorList>
    </citation>
    <scope>NUCLEOTIDE SEQUENCE [LARGE SCALE GENOMIC DNA]</scope>
    <source>
        <strain evidence="3">R-o-18</strain>
        <tissue evidence="3">Leaf</tissue>
    </source>
</reference>
<keyword evidence="2" id="KW-0472">Membrane</keyword>
<evidence type="ECO:0008006" key="5">
    <source>
        <dbReference type="Google" id="ProtNLM"/>
    </source>
</evidence>
<evidence type="ECO:0000313" key="4">
    <source>
        <dbReference type="Proteomes" id="UP000823674"/>
    </source>
</evidence>